<dbReference type="SUPFAM" id="SSF48317">
    <property type="entry name" value="Acid phosphatase/Vanadium-dependent haloperoxidase"/>
    <property type="match status" value="1"/>
</dbReference>
<dbReference type="InterPro" id="IPR036938">
    <property type="entry name" value="PAP2/HPO_sf"/>
</dbReference>
<sequence length="456" mass="48345">MTRRRSFSLVAAALVASVALGAYGASAGPLVASAAPPVAADATEVTHWNQVAVSTLVAVPGPDGGAPPAFQINMGMTQGAVYDAVNAIGPKQHQPYLLQKRVGATASTDAAVATAAYEVLSNLVSTAPERAPFPGRAALLQTLSTVYAASLAAITDGPSKQQGIAAGHAAAVAMLEARADDGRFGPSQWVPDTRPGHWWPLLNAAGQQILDPTPWVGGVEPFLIQSSSQFRTTPPLALDSAAYAEEFNDVKDIGRATGSTRTDHQTYVAKWWQSAPILSWNEVARQLIVRNDLNAADSARLLALQNLSGADAAINCWNDKYYYDFWRPWNAIPRAGEDDNPATDAETGWTALITAPYPDHPSGHNCLDGAHVTILRMYFGDAIDGGFQITSASALLGPAEPKVRTFDTFSQPLAELIDARIWAGLHYRHADVEGQLLGVNVADYGAANHLQAVGRH</sequence>
<evidence type="ECO:0000313" key="3">
    <source>
        <dbReference type="Proteomes" id="UP000293289"/>
    </source>
</evidence>
<gene>
    <name evidence="2" type="ORF">EV187_2130</name>
</gene>
<evidence type="ECO:0008006" key="4">
    <source>
        <dbReference type="Google" id="ProtNLM"/>
    </source>
</evidence>
<dbReference type="Proteomes" id="UP000293289">
    <property type="component" value="Unassembled WGS sequence"/>
</dbReference>
<proteinExistence type="predicted"/>
<keyword evidence="1" id="KW-0732">Signal</keyword>
<keyword evidence="3" id="KW-1185">Reference proteome</keyword>
<feature type="signal peptide" evidence="1">
    <location>
        <begin position="1"/>
        <end position="27"/>
    </location>
</feature>
<dbReference type="PROSITE" id="PS51318">
    <property type="entry name" value="TAT"/>
    <property type="match status" value="1"/>
</dbReference>
<evidence type="ECO:0000313" key="2">
    <source>
        <dbReference type="EMBL" id="RZS66406.1"/>
    </source>
</evidence>
<protein>
    <recommendedName>
        <fullName evidence="4">PAP2 superfamily protein</fullName>
    </recommendedName>
</protein>
<accession>A0A4Q7ME62</accession>
<organism evidence="2 3">
    <name type="scientific">Agromyces ramosus</name>
    <dbReference type="NCBI Taxonomy" id="33879"/>
    <lineage>
        <taxon>Bacteria</taxon>
        <taxon>Bacillati</taxon>
        <taxon>Actinomycetota</taxon>
        <taxon>Actinomycetes</taxon>
        <taxon>Micrococcales</taxon>
        <taxon>Microbacteriaceae</taxon>
        <taxon>Agromyces</taxon>
    </lineage>
</organism>
<dbReference type="PANTHER" id="PTHR34599:SF1">
    <property type="entry name" value="PHOSPHATIDIC ACID PHOSPHATASE TYPE 2_HALOPEROXIDASE DOMAIN-CONTAINING PROTEIN"/>
    <property type="match status" value="1"/>
</dbReference>
<dbReference type="EMBL" id="SGWY01000002">
    <property type="protein sequence ID" value="RZS66406.1"/>
    <property type="molecule type" value="Genomic_DNA"/>
</dbReference>
<dbReference type="Gene3D" id="1.10.606.20">
    <property type="match status" value="1"/>
</dbReference>
<dbReference type="InterPro" id="IPR006311">
    <property type="entry name" value="TAT_signal"/>
</dbReference>
<comment type="caution">
    <text evidence="2">The sequence shown here is derived from an EMBL/GenBank/DDBJ whole genome shotgun (WGS) entry which is preliminary data.</text>
</comment>
<name>A0A4Q7ME62_9MICO</name>
<dbReference type="PANTHER" id="PTHR34599">
    <property type="entry name" value="PEROXIDASE-RELATED"/>
    <property type="match status" value="1"/>
</dbReference>
<dbReference type="AlphaFoldDB" id="A0A4Q7ME62"/>
<dbReference type="CDD" id="cd03398">
    <property type="entry name" value="PAP2_haloperoxidase"/>
    <property type="match status" value="1"/>
</dbReference>
<dbReference type="InterPro" id="IPR052559">
    <property type="entry name" value="V-haloperoxidase"/>
</dbReference>
<evidence type="ECO:0000256" key="1">
    <source>
        <dbReference type="SAM" id="SignalP"/>
    </source>
</evidence>
<feature type="chain" id="PRO_5038895822" description="PAP2 superfamily protein" evidence="1">
    <location>
        <begin position="28"/>
        <end position="456"/>
    </location>
</feature>
<reference evidence="2 3" key="1">
    <citation type="submission" date="2019-02" db="EMBL/GenBank/DDBJ databases">
        <title>Genomic Encyclopedia of Type Strains, Phase IV (KMG-IV): sequencing the most valuable type-strain genomes for metagenomic binning, comparative biology and taxonomic classification.</title>
        <authorList>
            <person name="Goeker M."/>
        </authorList>
    </citation>
    <scope>NUCLEOTIDE SEQUENCE [LARGE SCALE GENOMIC DNA]</scope>
    <source>
        <strain evidence="2 3">DSM 43045</strain>
    </source>
</reference>